<accession>A0ABV9YU90</accession>
<comment type="caution">
    <text evidence="2">The sequence shown here is derived from an EMBL/GenBank/DDBJ whole genome shotgun (WGS) entry which is preliminary data.</text>
</comment>
<evidence type="ECO:0000313" key="2">
    <source>
        <dbReference type="EMBL" id="MFC5066398.1"/>
    </source>
</evidence>
<keyword evidence="3" id="KW-1185">Reference proteome</keyword>
<proteinExistence type="predicted"/>
<feature type="compositionally biased region" description="Basic and acidic residues" evidence="1">
    <location>
        <begin position="61"/>
        <end position="72"/>
    </location>
</feature>
<name>A0ABV9YU90_9HYPH</name>
<dbReference type="EMBL" id="JBHSJF010000001">
    <property type="protein sequence ID" value="MFC5066398.1"/>
    <property type="molecule type" value="Genomic_DNA"/>
</dbReference>
<gene>
    <name evidence="2" type="ORF">ACFPFW_00030</name>
</gene>
<dbReference type="Proteomes" id="UP001595796">
    <property type="component" value="Unassembled WGS sequence"/>
</dbReference>
<evidence type="ECO:0000256" key="1">
    <source>
        <dbReference type="SAM" id="MobiDB-lite"/>
    </source>
</evidence>
<evidence type="ECO:0000313" key="3">
    <source>
        <dbReference type="Proteomes" id="UP001595796"/>
    </source>
</evidence>
<organism evidence="2 3">
    <name type="scientific">Flaviflagellibacter deserti</name>
    <dbReference type="NCBI Taxonomy" id="2267266"/>
    <lineage>
        <taxon>Bacteria</taxon>
        <taxon>Pseudomonadati</taxon>
        <taxon>Pseudomonadota</taxon>
        <taxon>Alphaproteobacteria</taxon>
        <taxon>Hyphomicrobiales</taxon>
        <taxon>Flaviflagellibacter</taxon>
    </lineage>
</organism>
<evidence type="ECO:0008006" key="4">
    <source>
        <dbReference type="Google" id="ProtNLM"/>
    </source>
</evidence>
<protein>
    <recommendedName>
        <fullName evidence="4">Sugar ABC transporter ATP-binding protein</fullName>
    </recommendedName>
</protein>
<reference evidence="3" key="1">
    <citation type="journal article" date="2019" name="Int. J. Syst. Evol. Microbiol.">
        <title>The Global Catalogue of Microorganisms (GCM) 10K type strain sequencing project: providing services to taxonomists for standard genome sequencing and annotation.</title>
        <authorList>
            <consortium name="The Broad Institute Genomics Platform"/>
            <consortium name="The Broad Institute Genome Sequencing Center for Infectious Disease"/>
            <person name="Wu L."/>
            <person name="Ma J."/>
        </authorList>
    </citation>
    <scope>NUCLEOTIDE SEQUENCE [LARGE SCALE GENOMIC DNA]</scope>
    <source>
        <strain evidence="3">CGMCC 1.16444</strain>
    </source>
</reference>
<feature type="region of interest" description="Disordered" evidence="1">
    <location>
        <begin position="1"/>
        <end position="72"/>
    </location>
</feature>
<sequence length="72" mass="7672">MSKHLKQREPNDSDLKGNPMIGGSKGVTMAGVTPDELADAQGETTIEGDVENDTNPQGGIDKPDALNKRQPR</sequence>
<dbReference type="RefSeq" id="WP_114955573.1">
    <property type="nucleotide sequence ID" value="NZ_JBHSJF010000001.1"/>
</dbReference>